<sequence>MLCIGLLGLTLLVGCGSDDANKSAPPGRPSSYATVEATAPAALPPPALRDQGPARKDNAGGSETVSARKEVVTGSVEITADKPIDAAGKIADRVREIGGRIDSRTEQPGTGDTDASATLTVRIPADKTDAFIDGLGGIGKVTRVSTNRDDVTMQWEDLDARIKALQASVDRLRGLIANATNTADLINAEQALSSRQGELDSLTAQKRHLDDQVALSSLSIDITTTTKKVDAERADSFWEGIVDGWNSLVDWLKDAVVFTGKAIPWLGFLVLLAAVVWGIVRTVLRRKKSGTSGPAHGEAGRSTPVAAGVAPAGTAGGTQGASATGSAAGSSGPDASGSGATGTGGGSAETES</sequence>
<dbReference type="EMBL" id="CP046171">
    <property type="protein sequence ID" value="QIS07194.1"/>
    <property type="molecule type" value="Genomic_DNA"/>
</dbReference>
<feature type="compositionally biased region" description="Gly residues" evidence="1">
    <location>
        <begin position="339"/>
        <end position="352"/>
    </location>
</feature>
<accession>A0A6G9Y221</accession>
<feature type="transmembrane region" description="Helical" evidence="2">
    <location>
        <begin position="262"/>
        <end position="280"/>
    </location>
</feature>
<keyword evidence="2" id="KW-0472">Membrane</keyword>
<feature type="compositionally biased region" description="Low complexity" evidence="1">
    <location>
        <begin position="320"/>
        <end position="338"/>
    </location>
</feature>
<name>A0A6G9Y221_NOCBR</name>
<feature type="region of interest" description="Disordered" evidence="1">
    <location>
        <begin position="42"/>
        <end position="68"/>
    </location>
</feature>
<dbReference type="InterPro" id="IPR025645">
    <property type="entry name" value="DUF4349"/>
</dbReference>
<dbReference type="Pfam" id="PF14257">
    <property type="entry name" value="DUF4349"/>
    <property type="match status" value="1"/>
</dbReference>
<evidence type="ECO:0000256" key="2">
    <source>
        <dbReference type="SAM" id="Phobius"/>
    </source>
</evidence>
<gene>
    <name evidence="4" type="ORF">F5X71_05235</name>
</gene>
<feature type="compositionally biased region" description="Low complexity" evidence="1">
    <location>
        <begin position="302"/>
        <end position="313"/>
    </location>
</feature>
<reference evidence="4 5" key="1">
    <citation type="journal article" date="2019" name="ACS Chem. Biol.">
        <title>Identification and Mobilization of a Cryptic Antibiotic Biosynthesis Gene Locus from a Human-Pathogenic Nocardia Isolate.</title>
        <authorList>
            <person name="Herisse M."/>
            <person name="Ishida K."/>
            <person name="Porter J.L."/>
            <person name="Howden B."/>
            <person name="Hertweck C."/>
            <person name="Stinear T.P."/>
            <person name="Pidot S.J."/>
        </authorList>
    </citation>
    <scope>NUCLEOTIDE SEQUENCE [LARGE SCALE GENOMIC DNA]</scope>
    <source>
        <strain evidence="4 5">AUSMDU00024985</strain>
    </source>
</reference>
<feature type="region of interest" description="Disordered" evidence="1">
    <location>
        <begin position="288"/>
        <end position="352"/>
    </location>
</feature>
<protein>
    <submittedName>
        <fullName evidence="4">DUF4349 domain-containing protein</fullName>
    </submittedName>
</protein>
<dbReference type="AlphaFoldDB" id="A0A6G9Y221"/>
<proteinExistence type="predicted"/>
<feature type="domain" description="DUF4349" evidence="3">
    <location>
        <begin position="68"/>
        <end position="277"/>
    </location>
</feature>
<keyword evidence="2" id="KW-0812">Transmembrane</keyword>
<dbReference type="Proteomes" id="UP000501705">
    <property type="component" value="Chromosome"/>
</dbReference>
<evidence type="ECO:0000259" key="3">
    <source>
        <dbReference type="Pfam" id="PF14257"/>
    </source>
</evidence>
<evidence type="ECO:0000256" key="1">
    <source>
        <dbReference type="SAM" id="MobiDB-lite"/>
    </source>
</evidence>
<evidence type="ECO:0000313" key="4">
    <source>
        <dbReference type="EMBL" id="QIS07194.1"/>
    </source>
</evidence>
<organism evidence="4 5">
    <name type="scientific">Nocardia brasiliensis</name>
    <dbReference type="NCBI Taxonomy" id="37326"/>
    <lineage>
        <taxon>Bacteria</taxon>
        <taxon>Bacillati</taxon>
        <taxon>Actinomycetota</taxon>
        <taxon>Actinomycetes</taxon>
        <taxon>Mycobacteriales</taxon>
        <taxon>Nocardiaceae</taxon>
        <taxon>Nocardia</taxon>
    </lineage>
</organism>
<evidence type="ECO:0000313" key="5">
    <source>
        <dbReference type="Proteomes" id="UP000501705"/>
    </source>
</evidence>
<keyword evidence="2" id="KW-1133">Transmembrane helix</keyword>